<dbReference type="Pfam" id="PF08450">
    <property type="entry name" value="SGL"/>
    <property type="match status" value="1"/>
</dbReference>
<comment type="caution">
    <text evidence="2">The sequence shown here is derived from an EMBL/GenBank/DDBJ whole genome shotgun (WGS) entry which is preliminary data.</text>
</comment>
<feature type="domain" description="SMP-30/Gluconolactonase/LRE-like region" evidence="1">
    <location>
        <begin position="182"/>
        <end position="367"/>
    </location>
</feature>
<evidence type="ECO:0000259" key="1">
    <source>
        <dbReference type="Pfam" id="PF08450"/>
    </source>
</evidence>
<protein>
    <recommendedName>
        <fullName evidence="1">SMP-30/Gluconolactonase/LRE-like region domain-containing protein</fullName>
    </recommendedName>
</protein>
<dbReference type="InterPro" id="IPR013658">
    <property type="entry name" value="SGL"/>
</dbReference>
<dbReference type="Gene3D" id="2.120.10.30">
    <property type="entry name" value="TolB, C-terminal domain"/>
    <property type="match status" value="1"/>
</dbReference>
<dbReference type="GeneID" id="80882624"/>
<evidence type="ECO:0000313" key="3">
    <source>
        <dbReference type="Proteomes" id="UP001217417"/>
    </source>
</evidence>
<dbReference type="InterPro" id="IPR052988">
    <property type="entry name" value="Oryzine_lactonohydrolase"/>
</dbReference>
<dbReference type="SUPFAM" id="SSF63829">
    <property type="entry name" value="Calcium-dependent phosphotriesterase"/>
    <property type="match status" value="1"/>
</dbReference>
<organism evidence="2 3">
    <name type="scientific">Lipomyces tetrasporus</name>
    <dbReference type="NCBI Taxonomy" id="54092"/>
    <lineage>
        <taxon>Eukaryota</taxon>
        <taxon>Fungi</taxon>
        <taxon>Dikarya</taxon>
        <taxon>Ascomycota</taxon>
        <taxon>Saccharomycotina</taxon>
        <taxon>Lipomycetes</taxon>
        <taxon>Lipomycetales</taxon>
        <taxon>Lipomycetaceae</taxon>
        <taxon>Lipomyces</taxon>
    </lineage>
</organism>
<accession>A0AAD7VU98</accession>
<dbReference type="AlphaFoldDB" id="A0AAD7VU98"/>
<dbReference type="PANTHER" id="PTHR47064">
    <property type="entry name" value="PUTATIVE (AFU_ORTHOLOGUE AFUA_1G08990)-RELATED"/>
    <property type="match status" value="1"/>
</dbReference>
<sequence length="391" mass="42400">MPTTTLPSNVQTVDLERSAVLTSFPDRGAESPAWSSVASKQVTSHICLVTKDDCALQPFVVYQSGFLDVLGPSPVLRVVAEEKQFPFAHEAGIWIPKTREVFFTSNQFYPEDGAPKKIAISKISVPKTPDGEYKWEAISPTPDILTGNGGVNYGEGALFCSQGQGNIPGALIYMDVRPPYSTKVLLNHFHGRPFNAPNDVVVLPLDGSIWFTDPNYGIIQGLRAKEKLPNQVYAYDPKKGSLRAVADGFSRPNGISFSQDNKVCYITDTNAYDGLGGVIDHAAATIYAYDVVKSSGSAKPDRPYVLVNRRVFAYADCGAPDGIKVDMDGNVYCGCLDGVEVWDSDGVLIGKILVPGGVANFCFTDPGVLLLFNENRIYEARIKAVGSLVRE</sequence>
<reference evidence="2" key="1">
    <citation type="submission" date="2023-03" db="EMBL/GenBank/DDBJ databases">
        <title>Near-Complete genome sequence of Lipomyces tetrasporous NRRL Y-64009, an oleaginous yeast capable of growing on lignocellulosic hydrolysates.</title>
        <authorList>
            <consortium name="Lawrence Berkeley National Laboratory"/>
            <person name="Jagtap S.S."/>
            <person name="Liu J.-J."/>
            <person name="Walukiewicz H.E."/>
            <person name="Pangilinan J."/>
            <person name="Lipzen A."/>
            <person name="Ahrendt S."/>
            <person name="Koriabine M."/>
            <person name="Cobaugh K."/>
            <person name="Salamov A."/>
            <person name="Yoshinaga Y."/>
            <person name="Ng V."/>
            <person name="Daum C."/>
            <person name="Grigoriev I.V."/>
            <person name="Slininger P.J."/>
            <person name="Dien B.S."/>
            <person name="Jin Y.-S."/>
            <person name="Rao C.V."/>
        </authorList>
    </citation>
    <scope>NUCLEOTIDE SEQUENCE</scope>
    <source>
        <strain evidence="2">NRRL Y-64009</strain>
    </source>
</reference>
<dbReference type="Proteomes" id="UP001217417">
    <property type="component" value="Unassembled WGS sequence"/>
</dbReference>
<dbReference type="EMBL" id="JARPMG010000004">
    <property type="protein sequence ID" value="KAJ8101574.1"/>
    <property type="molecule type" value="Genomic_DNA"/>
</dbReference>
<gene>
    <name evidence="2" type="ORF">POJ06DRAFT_251870</name>
</gene>
<keyword evidence="3" id="KW-1185">Reference proteome</keyword>
<proteinExistence type="predicted"/>
<name>A0AAD7VU98_9ASCO</name>
<dbReference type="RefSeq" id="XP_056045024.1">
    <property type="nucleotide sequence ID" value="XM_056187458.1"/>
</dbReference>
<dbReference type="InterPro" id="IPR011042">
    <property type="entry name" value="6-blade_b-propeller_TolB-like"/>
</dbReference>
<evidence type="ECO:0000313" key="2">
    <source>
        <dbReference type="EMBL" id="KAJ8101574.1"/>
    </source>
</evidence>
<dbReference type="PANTHER" id="PTHR47064:SF2">
    <property type="entry name" value="SMP-30_GLUCONOLACTONASE_LRE-LIKE REGION DOMAIN-CONTAINING PROTEIN-RELATED"/>
    <property type="match status" value="1"/>
</dbReference>